<sequence length="307" mass="33652">MTQILKKLTTCFCLSLLLFVNQITAQSKTSDDATKNSYFKGSLSYSSNSVYNGRKDSLTTPYITPNLGYYDKSGFYANSSLSYLTSSTEKRIDLFAIEAGYDFDISSQFSGSIYGDKNFYNKSSTNIKSDISGSLGGNLSYDLDILQVNAGADVLFANKTDIALNGGIAHAFYIGEDDNQWTITPTATTHLSTLNFYQGYTNRRAGKNAKAPNGSTITTSTVVTNRSTGLTLLDYELSLPISYDAKSWGFSLTPTLALPTNPIYTSTIVTLKSRVGTTVLQTQNSTPISETNLNSVFYVELMVYFKF</sequence>
<feature type="signal peptide" evidence="1">
    <location>
        <begin position="1"/>
        <end position="25"/>
    </location>
</feature>
<evidence type="ECO:0000256" key="1">
    <source>
        <dbReference type="SAM" id="SignalP"/>
    </source>
</evidence>
<evidence type="ECO:0000313" key="3">
    <source>
        <dbReference type="Proteomes" id="UP001595906"/>
    </source>
</evidence>
<proteinExistence type="predicted"/>
<dbReference type="EMBL" id="JBHSDC010000029">
    <property type="protein sequence ID" value="MFC4233044.1"/>
    <property type="molecule type" value="Genomic_DNA"/>
</dbReference>
<comment type="caution">
    <text evidence="2">The sequence shown here is derived from an EMBL/GenBank/DDBJ whole genome shotgun (WGS) entry which is preliminary data.</text>
</comment>
<evidence type="ECO:0000313" key="2">
    <source>
        <dbReference type="EMBL" id="MFC4233044.1"/>
    </source>
</evidence>
<dbReference type="RefSeq" id="WP_379015143.1">
    <property type="nucleotide sequence ID" value="NZ_JBHSDC010000029.1"/>
</dbReference>
<protein>
    <submittedName>
        <fullName evidence="2">Uncharacterized protein</fullName>
    </submittedName>
</protein>
<feature type="chain" id="PRO_5046398857" evidence="1">
    <location>
        <begin position="26"/>
        <end position="307"/>
    </location>
</feature>
<keyword evidence="3" id="KW-1185">Reference proteome</keyword>
<gene>
    <name evidence="2" type="ORF">ACFOW1_14175</name>
</gene>
<organism evidence="2 3">
    <name type="scientific">Parasediminibacterium paludis</name>
    <dbReference type="NCBI Taxonomy" id="908966"/>
    <lineage>
        <taxon>Bacteria</taxon>
        <taxon>Pseudomonadati</taxon>
        <taxon>Bacteroidota</taxon>
        <taxon>Chitinophagia</taxon>
        <taxon>Chitinophagales</taxon>
        <taxon>Chitinophagaceae</taxon>
        <taxon>Parasediminibacterium</taxon>
    </lineage>
</organism>
<name>A0ABV8PZS1_9BACT</name>
<reference evidence="3" key="1">
    <citation type="journal article" date="2019" name="Int. J. Syst. Evol. Microbiol.">
        <title>The Global Catalogue of Microorganisms (GCM) 10K type strain sequencing project: providing services to taxonomists for standard genome sequencing and annotation.</title>
        <authorList>
            <consortium name="The Broad Institute Genomics Platform"/>
            <consortium name="The Broad Institute Genome Sequencing Center for Infectious Disease"/>
            <person name="Wu L."/>
            <person name="Ma J."/>
        </authorList>
    </citation>
    <scope>NUCLEOTIDE SEQUENCE [LARGE SCALE GENOMIC DNA]</scope>
    <source>
        <strain evidence="3">CECT 8010</strain>
    </source>
</reference>
<dbReference type="Proteomes" id="UP001595906">
    <property type="component" value="Unassembled WGS sequence"/>
</dbReference>
<keyword evidence="1" id="KW-0732">Signal</keyword>
<accession>A0ABV8PZS1</accession>